<dbReference type="OrthoDB" id="2553626at2759"/>
<feature type="region of interest" description="Disordered" evidence="1">
    <location>
        <begin position="376"/>
        <end position="543"/>
    </location>
</feature>
<accession>A0A0C3BMU6</accession>
<dbReference type="STRING" id="933852.A0A0C3BMU6"/>
<feature type="compositionally biased region" description="Low complexity" evidence="1">
    <location>
        <begin position="181"/>
        <end position="206"/>
    </location>
</feature>
<evidence type="ECO:0000256" key="1">
    <source>
        <dbReference type="SAM" id="MobiDB-lite"/>
    </source>
</evidence>
<reference evidence="3" key="2">
    <citation type="submission" date="2015-01" db="EMBL/GenBank/DDBJ databases">
        <title>Evolutionary Origins and Diversification of the Mycorrhizal Mutualists.</title>
        <authorList>
            <consortium name="DOE Joint Genome Institute"/>
            <consortium name="Mycorrhizal Genomics Consortium"/>
            <person name="Kohler A."/>
            <person name="Kuo A."/>
            <person name="Nagy L.G."/>
            <person name="Floudas D."/>
            <person name="Copeland A."/>
            <person name="Barry K.W."/>
            <person name="Cichocki N."/>
            <person name="Veneault-Fourrey C."/>
            <person name="LaButti K."/>
            <person name="Lindquist E.A."/>
            <person name="Lipzen A."/>
            <person name="Lundell T."/>
            <person name="Morin E."/>
            <person name="Murat C."/>
            <person name="Riley R."/>
            <person name="Ohm R."/>
            <person name="Sun H."/>
            <person name="Tunlid A."/>
            <person name="Henrissat B."/>
            <person name="Grigoriev I.V."/>
            <person name="Hibbett D.S."/>
            <person name="Martin F."/>
        </authorList>
    </citation>
    <scope>NUCLEOTIDE SEQUENCE [LARGE SCALE GENOMIC DNA]</scope>
    <source>
        <strain evidence="3">MAFF 305830</strain>
    </source>
</reference>
<gene>
    <name evidence="2" type="ORF">M408DRAFT_326504</name>
</gene>
<evidence type="ECO:0000313" key="3">
    <source>
        <dbReference type="Proteomes" id="UP000054097"/>
    </source>
</evidence>
<reference evidence="2 3" key="1">
    <citation type="submission" date="2014-04" db="EMBL/GenBank/DDBJ databases">
        <authorList>
            <consortium name="DOE Joint Genome Institute"/>
            <person name="Kuo A."/>
            <person name="Zuccaro A."/>
            <person name="Kohler A."/>
            <person name="Nagy L.G."/>
            <person name="Floudas D."/>
            <person name="Copeland A."/>
            <person name="Barry K.W."/>
            <person name="Cichocki N."/>
            <person name="Veneault-Fourrey C."/>
            <person name="LaButti K."/>
            <person name="Lindquist E.A."/>
            <person name="Lipzen A."/>
            <person name="Lundell T."/>
            <person name="Morin E."/>
            <person name="Murat C."/>
            <person name="Sun H."/>
            <person name="Tunlid A."/>
            <person name="Henrissat B."/>
            <person name="Grigoriev I.V."/>
            <person name="Hibbett D.S."/>
            <person name="Martin F."/>
            <person name="Nordberg H.P."/>
            <person name="Cantor M.N."/>
            <person name="Hua S.X."/>
        </authorList>
    </citation>
    <scope>NUCLEOTIDE SEQUENCE [LARGE SCALE GENOMIC DNA]</scope>
    <source>
        <strain evidence="2 3">MAFF 305830</strain>
    </source>
</reference>
<dbReference type="Proteomes" id="UP000054097">
    <property type="component" value="Unassembled WGS sequence"/>
</dbReference>
<dbReference type="AlphaFoldDB" id="A0A0C3BMU6"/>
<feature type="compositionally biased region" description="Polar residues" evidence="1">
    <location>
        <begin position="532"/>
        <end position="543"/>
    </location>
</feature>
<feature type="compositionally biased region" description="Polar residues" evidence="1">
    <location>
        <begin position="448"/>
        <end position="466"/>
    </location>
</feature>
<keyword evidence="3" id="KW-1185">Reference proteome</keyword>
<name>A0A0C3BMU6_SERVB</name>
<dbReference type="EMBL" id="KN824279">
    <property type="protein sequence ID" value="KIM32761.1"/>
    <property type="molecule type" value="Genomic_DNA"/>
</dbReference>
<feature type="compositionally biased region" description="Low complexity" evidence="1">
    <location>
        <begin position="284"/>
        <end position="300"/>
    </location>
</feature>
<feature type="region of interest" description="Disordered" evidence="1">
    <location>
        <begin position="608"/>
        <end position="650"/>
    </location>
</feature>
<feature type="compositionally biased region" description="Acidic residues" evidence="1">
    <location>
        <begin position="623"/>
        <end position="637"/>
    </location>
</feature>
<dbReference type="HOGENOM" id="CLU_013862_0_0_1"/>
<sequence length="650" mass="67851">MSIPRTLSLHESALSPSEYTVYIPLFDDLVDAEPNVAVANGKPFNAHASIPVPVREARSWLKGRFSGVESGLIDRILRIFHPDLRPSDMLSQSQFFAVLRLLVHAHASPTSRDTLDTVLVFVQPPESSSFAISSPSFSVGPNSTSTATTPGIGAHNSNNPFNARTTASTPGKKPPTPPNPGTTTTTGRPFSNSVSHSASALSSDEGSVPDFVNSGGYNQVHGRASSSPAPPAPNPFLNRANSIPQSSIGAGPIVPDNAPTPTNGTVVPPALPPRKPTLLPPPRHASQQGHGSVGSSSTVAPVAHAKEPPLKPPKPPMHAAPPIPPATPASTLQSPVVVPGHVSSPLIKQGLLAAKGAQRSAEQGLEKLRMWEVIKTSSNSGSRERERERAGSISSGGGSHRAISGERGPNGTIRIQSTTRHARGTSLVAGSYESPAELDGDEEGPFVTPTSTGVLASPSTPSQYRVTRSRSLHASSSPTTHTRDGGGVSDAGASTSVSPPIPPPRRKRPESAQIGWRQAEEPEAIGPFGDMSRTTNASGSTEHVNVSNPMASIQRQFHHLQAKTRPGLESARAKVEGKIIPGGYGKWGAESLTGGGNIGLRKKASLVGNQNAGRTAVGRGSEGSDEFEDADEVLSTDDDVRRNGWKPLKG</sequence>
<feature type="compositionally biased region" description="Polar residues" evidence="1">
    <location>
        <begin position="139"/>
        <end position="164"/>
    </location>
</feature>
<organism evidence="2 3">
    <name type="scientific">Serendipita vermifera MAFF 305830</name>
    <dbReference type="NCBI Taxonomy" id="933852"/>
    <lineage>
        <taxon>Eukaryota</taxon>
        <taxon>Fungi</taxon>
        <taxon>Dikarya</taxon>
        <taxon>Basidiomycota</taxon>
        <taxon>Agaricomycotina</taxon>
        <taxon>Agaricomycetes</taxon>
        <taxon>Sebacinales</taxon>
        <taxon>Serendipitaceae</taxon>
        <taxon>Serendipita</taxon>
    </lineage>
</organism>
<feature type="compositionally biased region" description="Pro residues" evidence="1">
    <location>
        <begin position="269"/>
        <end position="283"/>
    </location>
</feature>
<feature type="region of interest" description="Disordered" evidence="1">
    <location>
        <begin position="132"/>
        <end position="337"/>
    </location>
</feature>
<feature type="compositionally biased region" description="Pro residues" evidence="1">
    <location>
        <begin position="310"/>
        <end position="327"/>
    </location>
</feature>
<protein>
    <submittedName>
        <fullName evidence="2">Uncharacterized protein</fullName>
    </submittedName>
</protein>
<evidence type="ECO:0000313" key="2">
    <source>
        <dbReference type="EMBL" id="KIM32761.1"/>
    </source>
</evidence>
<proteinExistence type="predicted"/>
<feature type="compositionally biased region" description="Polar residues" evidence="1">
    <location>
        <begin position="239"/>
        <end position="248"/>
    </location>
</feature>